<dbReference type="SUPFAM" id="SSF53383">
    <property type="entry name" value="PLP-dependent transferases"/>
    <property type="match status" value="1"/>
</dbReference>
<dbReference type="Pfam" id="PF00266">
    <property type="entry name" value="Aminotran_5"/>
    <property type="match status" value="1"/>
</dbReference>
<accession>A0ABP9R1R5</accession>
<gene>
    <name evidence="8" type="ORF">GCM10023321_68010</name>
</gene>
<dbReference type="Gene3D" id="3.40.640.10">
    <property type="entry name" value="Type I PLP-dependent aspartate aminotransferase-like (Major domain)"/>
    <property type="match status" value="1"/>
</dbReference>
<evidence type="ECO:0000313" key="8">
    <source>
        <dbReference type="EMBL" id="GAA5170597.1"/>
    </source>
</evidence>
<dbReference type="InterPro" id="IPR015422">
    <property type="entry name" value="PyrdxlP-dep_Trfase_small"/>
</dbReference>
<evidence type="ECO:0000256" key="4">
    <source>
        <dbReference type="ARBA" id="ARBA00050776"/>
    </source>
</evidence>
<feature type="domain" description="Aminotransferase class V" evidence="7">
    <location>
        <begin position="42"/>
        <end position="432"/>
    </location>
</feature>
<keyword evidence="3" id="KW-0663">Pyridoxal phosphate</keyword>
<evidence type="ECO:0000256" key="5">
    <source>
        <dbReference type="RuleBase" id="RU004504"/>
    </source>
</evidence>
<dbReference type="GO" id="GO:0008483">
    <property type="term" value="F:transaminase activity"/>
    <property type="evidence" value="ECO:0007669"/>
    <property type="project" value="UniProtKB-KW"/>
</dbReference>
<dbReference type="EMBL" id="BAABJP010000044">
    <property type="protein sequence ID" value="GAA5170597.1"/>
    <property type="molecule type" value="Genomic_DNA"/>
</dbReference>
<dbReference type="InterPro" id="IPR015424">
    <property type="entry name" value="PyrdxlP-dep_Trfase"/>
</dbReference>
<evidence type="ECO:0000313" key="9">
    <source>
        <dbReference type="Proteomes" id="UP001428817"/>
    </source>
</evidence>
<keyword evidence="8" id="KW-0808">Transferase</keyword>
<dbReference type="PROSITE" id="PS00595">
    <property type="entry name" value="AA_TRANSFER_CLASS_5"/>
    <property type="match status" value="1"/>
</dbReference>
<name>A0ABP9R1R5_9PSEU</name>
<evidence type="ECO:0000259" key="7">
    <source>
        <dbReference type="Pfam" id="PF00266"/>
    </source>
</evidence>
<comment type="catalytic activity">
    <reaction evidence="4">
        <text>(sulfur carrier)-H + L-cysteine = (sulfur carrier)-SH + L-alanine</text>
        <dbReference type="Rhea" id="RHEA:43892"/>
        <dbReference type="Rhea" id="RHEA-COMP:14737"/>
        <dbReference type="Rhea" id="RHEA-COMP:14739"/>
        <dbReference type="ChEBI" id="CHEBI:29917"/>
        <dbReference type="ChEBI" id="CHEBI:35235"/>
        <dbReference type="ChEBI" id="CHEBI:57972"/>
        <dbReference type="ChEBI" id="CHEBI:64428"/>
        <dbReference type="EC" id="2.8.1.7"/>
    </reaction>
</comment>
<proteinExistence type="inferred from homology"/>
<keyword evidence="8" id="KW-0032">Aminotransferase</keyword>
<dbReference type="PANTHER" id="PTHR43586">
    <property type="entry name" value="CYSTEINE DESULFURASE"/>
    <property type="match status" value="1"/>
</dbReference>
<sequence>MTDLLDEQAISPGAPTPGLPKVLGADSRTRLADGREVRVVQLNNAATTPPFERTARAVTEFLADYGALHRGAGPRARATVEAVELAVDRIRGFIGHPADNGLLFTANTSAAINLLARLLPLGPDDVVLTSEIEHTSNNLPWRYNTPARVLDVRADDAGALDLAHLDELFAAHPGRVKLLAVTGASNLTGYCPDLAALADRAHAAGALLFVDAAQLAPHRRIDMAAAGVDALAFSAHKVYAPFGLGVLSLPRRVLDRQPPDPGGGSIDMISDMGAVVWAPPGERHQTGTWNATGIVALGASCAAIADAGWETIEAHERSLVARAAELLSGVPGVRLTVPADRYRSDDRIGTFPFVVDGLHHALVAAALEHEHGIEVRAGTICNHRLVRRWIGVPDAEQARIEAEIAAGDRLASYGIVRASLACHTDEDDLTRLAEALTALTTHGPRSTYLPHPAEETYLPG</sequence>
<dbReference type="InterPro" id="IPR015421">
    <property type="entry name" value="PyrdxlP-dep_Trfase_major"/>
</dbReference>
<comment type="similarity">
    <text evidence="2">Belongs to the class-V pyridoxal-phosphate-dependent aminotransferase family. Csd subfamily.</text>
</comment>
<protein>
    <submittedName>
        <fullName evidence="8">Aminotransferase class V-fold PLP-dependent enzyme</fullName>
    </submittedName>
</protein>
<dbReference type="InterPro" id="IPR000192">
    <property type="entry name" value="Aminotrans_V_dom"/>
</dbReference>
<organism evidence="8 9">
    <name type="scientific">Pseudonocardia eucalypti</name>
    <dbReference type="NCBI Taxonomy" id="648755"/>
    <lineage>
        <taxon>Bacteria</taxon>
        <taxon>Bacillati</taxon>
        <taxon>Actinomycetota</taxon>
        <taxon>Actinomycetes</taxon>
        <taxon>Pseudonocardiales</taxon>
        <taxon>Pseudonocardiaceae</taxon>
        <taxon>Pseudonocardia</taxon>
    </lineage>
</organism>
<keyword evidence="9" id="KW-1185">Reference proteome</keyword>
<feature type="region of interest" description="Disordered" evidence="6">
    <location>
        <begin position="1"/>
        <end position="24"/>
    </location>
</feature>
<evidence type="ECO:0000256" key="6">
    <source>
        <dbReference type="SAM" id="MobiDB-lite"/>
    </source>
</evidence>
<comment type="cofactor">
    <cofactor evidence="1 5">
        <name>pyridoxal 5'-phosphate</name>
        <dbReference type="ChEBI" id="CHEBI:597326"/>
    </cofactor>
</comment>
<evidence type="ECO:0000256" key="3">
    <source>
        <dbReference type="ARBA" id="ARBA00022898"/>
    </source>
</evidence>
<dbReference type="RefSeq" id="WP_185060002.1">
    <property type="nucleotide sequence ID" value="NZ_BAABJP010000044.1"/>
</dbReference>
<dbReference type="InterPro" id="IPR020578">
    <property type="entry name" value="Aminotrans_V_PyrdxlP_BS"/>
</dbReference>
<dbReference type="Proteomes" id="UP001428817">
    <property type="component" value="Unassembled WGS sequence"/>
</dbReference>
<reference evidence="9" key="1">
    <citation type="journal article" date="2019" name="Int. J. Syst. Evol. Microbiol.">
        <title>The Global Catalogue of Microorganisms (GCM) 10K type strain sequencing project: providing services to taxonomists for standard genome sequencing and annotation.</title>
        <authorList>
            <consortium name="The Broad Institute Genomics Platform"/>
            <consortium name="The Broad Institute Genome Sequencing Center for Infectious Disease"/>
            <person name="Wu L."/>
            <person name="Ma J."/>
        </authorList>
    </citation>
    <scope>NUCLEOTIDE SEQUENCE [LARGE SCALE GENOMIC DNA]</scope>
    <source>
        <strain evidence="9">JCM 18303</strain>
    </source>
</reference>
<evidence type="ECO:0000256" key="2">
    <source>
        <dbReference type="ARBA" id="ARBA00010447"/>
    </source>
</evidence>
<dbReference type="Gene3D" id="3.90.1150.10">
    <property type="entry name" value="Aspartate Aminotransferase, domain 1"/>
    <property type="match status" value="1"/>
</dbReference>
<dbReference type="PANTHER" id="PTHR43586:SF8">
    <property type="entry name" value="CYSTEINE DESULFURASE 1, CHLOROPLASTIC"/>
    <property type="match status" value="1"/>
</dbReference>
<comment type="caution">
    <text evidence="8">The sequence shown here is derived from an EMBL/GenBank/DDBJ whole genome shotgun (WGS) entry which is preliminary data.</text>
</comment>
<evidence type="ECO:0000256" key="1">
    <source>
        <dbReference type="ARBA" id="ARBA00001933"/>
    </source>
</evidence>